<dbReference type="AlphaFoldDB" id="A0A543DNK3"/>
<sequence length="70" mass="7465">MLRRMARYVVPVLGVLLVAIGALWTLQGANLVGGSFMSGSRLWLVIGLVALVAGATLLVRAVRTHRGRPL</sequence>
<keyword evidence="1" id="KW-0812">Transmembrane</keyword>
<keyword evidence="1" id="KW-0472">Membrane</keyword>
<dbReference type="EMBL" id="VFPA01000002">
    <property type="protein sequence ID" value="TQM10888.1"/>
    <property type="molecule type" value="Genomic_DNA"/>
</dbReference>
<accession>A0A543DNK3</accession>
<organism evidence="2 3">
    <name type="scientific">Pseudonocardia kunmingensis</name>
    <dbReference type="NCBI Taxonomy" id="630975"/>
    <lineage>
        <taxon>Bacteria</taxon>
        <taxon>Bacillati</taxon>
        <taxon>Actinomycetota</taxon>
        <taxon>Actinomycetes</taxon>
        <taxon>Pseudonocardiales</taxon>
        <taxon>Pseudonocardiaceae</taxon>
        <taxon>Pseudonocardia</taxon>
    </lineage>
</organism>
<evidence type="ECO:0000313" key="3">
    <source>
        <dbReference type="Proteomes" id="UP000315677"/>
    </source>
</evidence>
<reference evidence="2 3" key="1">
    <citation type="submission" date="2019-06" db="EMBL/GenBank/DDBJ databases">
        <title>Sequencing the genomes of 1000 actinobacteria strains.</title>
        <authorList>
            <person name="Klenk H.-P."/>
        </authorList>
    </citation>
    <scope>NUCLEOTIDE SEQUENCE [LARGE SCALE GENOMIC DNA]</scope>
    <source>
        <strain evidence="2 3">DSM 45301</strain>
    </source>
</reference>
<comment type="caution">
    <text evidence="2">The sequence shown here is derived from an EMBL/GenBank/DDBJ whole genome shotgun (WGS) entry which is preliminary data.</text>
</comment>
<gene>
    <name evidence="2" type="ORF">FB558_3411</name>
</gene>
<feature type="transmembrane region" description="Helical" evidence="1">
    <location>
        <begin position="44"/>
        <end position="62"/>
    </location>
</feature>
<evidence type="ECO:0000256" key="1">
    <source>
        <dbReference type="SAM" id="Phobius"/>
    </source>
</evidence>
<keyword evidence="1" id="KW-1133">Transmembrane helix</keyword>
<protein>
    <submittedName>
        <fullName evidence="2">Uncharacterized protein</fullName>
    </submittedName>
</protein>
<name>A0A543DNK3_9PSEU</name>
<proteinExistence type="predicted"/>
<keyword evidence="3" id="KW-1185">Reference proteome</keyword>
<evidence type="ECO:0000313" key="2">
    <source>
        <dbReference type="EMBL" id="TQM10888.1"/>
    </source>
</evidence>
<dbReference type="Proteomes" id="UP000315677">
    <property type="component" value="Unassembled WGS sequence"/>
</dbReference>